<sequence>MAANKKELAGGIGLMAVFLIVLVMFFMPLLNGKNGLDYLDNLFNSISKGSAYYIPSIKETIGKSETGKEITVKLSYDSAELATESAALFSKAGATVTEDAEKLNVTGDFGNILLNCLEDSDALFHNKGDVLQEKYGIEGRKVLFDWWTSLKAMKKNFDKQEQFDNGKTVYTVMTRAVECAYNYYKIVPESMNNKLGTVMFSLVFYVVYTLWYGYAILFIFEGWGLQIGH</sequence>
<protein>
    <submittedName>
        <fullName evidence="2">Uncharacterized protein</fullName>
    </submittedName>
</protein>
<dbReference type="STRING" id="879212.DespoDRAFT_00038"/>
<evidence type="ECO:0000313" key="2">
    <source>
        <dbReference type="EMBL" id="EIM62091.1"/>
    </source>
</evidence>
<keyword evidence="1" id="KW-0812">Transmembrane</keyword>
<feature type="transmembrane region" description="Helical" evidence="1">
    <location>
        <begin position="12"/>
        <end position="30"/>
    </location>
</feature>
<keyword evidence="1" id="KW-0472">Membrane</keyword>
<evidence type="ECO:0000256" key="1">
    <source>
        <dbReference type="SAM" id="Phobius"/>
    </source>
</evidence>
<gene>
    <name evidence="2" type="ORF">DespoDRAFT_00038</name>
</gene>
<dbReference type="AlphaFoldDB" id="I5AXX8"/>
<dbReference type="RefSeq" id="WP_004070434.1">
    <property type="nucleotide sequence ID" value="NZ_CM001488.1"/>
</dbReference>
<reference evidence="2 3" key="2">
    <citation type="submission" date="2012-02" db="EMBL/GenBank/DDBJ databases">
        <title>Improved High-Quality Draft sequence of Desulfobacter postgatei 2ac9.</title>
        <authorList>
            <consortium name="US DOE Joint Genome Institute"/>
            <person name="Lucas S."/>
            <person name="Han J."/>
            <person name="Lapidus A."/>
            <person name="Cheng J.-F."/>
            <person name="Goodwin L."/>
            <person name="Pitluck S."/>
            <person name="Peters L."/>
            <person name="Ovchinnikova G."/>
            <person name="Held B."/>
            <person name="Detter J.C."/>
            <person name="Han C."/>
            <person name="Tapia R."/>
            <person name="Land M."/>
            <person name="Hauser L."/>
            <person name="Kyrpides N."/>
            <person name="Ivanova N."/>
            <person name="Pagani I."/>
            <person name="Orellana R."/>
            <person name="Lovley D."/>
            <person name="Woyke T."/>
        </authorList>
    </citation>
    <scope>NUCLEOTIDE SEQUENCE [LARGE SCALE GENOMIC DNA]</scope>
    <source>
        <strain evidence="2 3">2ac9</strain>
    </source>
</reference>
<name>I5AXX8_9BACT</name>
<evidence type="ECO:0000313" key="3">
    <source>
        <dbReference type="Proteomes" id="UP000005778"/>
    </source>
</evidence>
<keyword evidence="1" id="KW-1133">Transmembrane helix</keyword>
<keyword evidence="3" id="KW-1185">Reference proteome</keyword>
<dbReference type="Proteomes" id="UP000005778">
    <property type="component" value="Chromosome"/>
</dbReference>
<reference evidence="2 3" key="1">
    <citation type="submission" date="2011-09" db="EMBL/GenBank/DDBJ databases">
        <authorList>
            <consortium name="US DOE Joint Genome Institute (JGI-PGF)"/>
            <person name="Lucas S."/>
            <person name="Han J."/>
            <person name="Lapidus A."/>
            <person name="Cheng J.-F."/>
            <person name="Goodwin L."/>
            <person name="Pitluck S."/>
            <person name="Peters L."/>
            <person name="Land M.L."/>
            <person name="Hauser L."/>
            <person name="Orellana R."/>
            <person name="Lovley D."/>
            <person name="Woyke T.J."/>
        </authorList>
    </citation>
    <scope>NUCLEOTIDE SEQUENCE [LARGE SCALE GENOMIC DNA]</scope>
    <source>
        <strain evidence="2 3">2ac9</strain>
    </source>
</reference>
<organism evidence="2 3">
    <name type="scientific">Desulfobacter postgatei 2ac9</name>
    <dbReference type="NCBI Taxonomy" id="879212"/>
    <lineage>
        <taxon>Bacteria</taxon>
        <taxon>Pseudomonadati</taxon>
        <taxon>Thermodesulfobacteriota</taxon>
        <taxon>Desulfobacteria</taxon>
        <taxon>Desulfobacterales</taxon>
        <taxon>Desulfobacteraceae</taxon>
        <taxon>Desulfobacter</taxon>
    </lineage>
</organism>
<dbReference type="HOGENOM" id="CLU_1132158_0_0_7"/>
<dbReference type="OrthoDB" id="9779692at2"/>
<dbReference type="eggNOG" id="ENOG5030F9Z">
    <property type="taxonomic scope" value="Bacteria"/>
</dbReference>
<dbReference type="EMBL" id="CM001488">
    <property type="protein sequence ID" value="EIM62091.1"/>
    <property type="molecule type" value="Genomic_DNA"/>
</dbReference>
<proteinExistence type="predicted"/>
<accession>I5AXX8</accession>
<feature type="transmembrane region" description="Helical" evidence="1">
    <location>
        <begin position="198"/>
        <end position="220"/>
    </location>
</feature>